<reference evidence="1 2" key="1">
    <citation type="submission" date="2014-06" db="EMBL/GenBank/DDBJ databases">
        <authorList>
            <person name="Ju J."/>
            <person name="Zhang J."/>
        </authorList>
    </citation>
    <scope>NUCLEOTIDE SEQUENCE [LARGE SCALE GENOMIC DNA]</scope>
    <source>
        <strain evidence="1 2">DsW_47</strain>
    </source>
</reference>
<proteinExistence type="predicted"/>
<evidence type="ECO:0000313" key="1">
    <source>
        <dbReference type="EMBL" id="OUJ02263.1"/>
    </source>
</evidence>
<organism evidence="1 2">
    <name type="scientific">Acetobacter cibinongensis</name>
    <dbReference type="NCBI Taxonomy" id="146475"/>
    <lineage>
        <taxon>Bacteria</taxon>
        <taxon>Pseudomonadati</taxon>
        <taxon>Pseudomonadota</taxon>
        <taxon>Alphaproteobacteria</taxon>
        <taxon>Acetobacterales</taxon>
        <taxon>Acetobacteraceae</taxon>
        <taxon>Acetobacter</taxon>
    </lineage>
</organism>
<name>A0A1Z5YUL8_9PROT</name>
<protein>
    <submittedName>
        <fullName evidence="1">Uncharacterized protein</fullName>
    </submittedName>
</protein>
<accession>A0A1Z5YUL8</accession>
<dbReference type="AlphaFoldDB" id="A0A1Z5YUL8"/>
<sequence>MNATLPQTLHAVFIFLGRLYGSSPAQTGCAFPARSTRATENTKLSKKVIFPVDASTGSG</sequence>
<dbReference type="Proteomes" id="UP000196086">
    <property type="component" value="Unassembled WGS sequence"/>
</dbReference>
<gene>
    <name evidence="1" type="ORF">HK14_06500</name>
</gene>
<dbReference type="EMBL" id="JOMQ01000030">
    <property type="protein sequence ID" value="OUJ02263.1"/>
    <property type="molecule type" value="Genomic_DNA"/>
</dbReference>
<comment type="caution">
    <text evidence="1">The sequence shown here is derived from an EMBL/GenBank/DDBJ whole genome shotgun (WGS) entry which is preliminary data.</text>
</comment>
<evidence type="ECO:0000313" key="2">
    <source>
        <dbReference type="Proteomes" id="UP000196086"/>
    </source>
</evidence>